<feature type="region of interest" description="Disordered" evidence="1">
    <location>
        <begin position="201"/>
        <end position="222"/>
    </location>
</feature>
<accession>A0ABD0VDV8</accession>
<protein>
    <submittedName>
        <fullName evidence="2">Uncharacterized protein</fullName>
    </submittedName>
</protein>
<evidence type="ECO:0000256" key="1">
    <source>
        <dbReference type="SAM" id="MobiDB-lite"/>
    </source>
</evidence>
<dbReference type="AlphaFoldDB" id="A0ABD0VDV8"/>
<proteinExistence type="predicted"/>
<dbReference type="Proteomes" id="UP001552299">
    <property type="component" value="Unassembled WGS sequence"/>
</dbReference>
<sequence>MTVPMGDRGGFDYAGARGRLRTDSIMLALVACGRVRSELSSLGSTLRSVLYRGRFRSWLRNNYFLFSHSLPVFRMETGAMKDVEGAVGVEGRCNMNSAIDFGNYGRPKDMLDGPSIFNKGTRGTIMVDSISVPKNYQFNPPHGTPQASSLRSHNFLELSCDSNSSVAEEDDDITLTTWQFKSFLKESSGVINNIRAKETRLSSNRLPQPEDTPTEGEGSLWQPKSHFSWRKLEERALSLRGERVELEREKILGEGVWRGFYTVAPASSHRSTSKSRFVLREVLKKKTALVSKVQVLCLLQEEEKEVKVLCLTGSLWQPKSHFSWRKLEERALSLRGERVELEREKSLGERVWRGFYMVAPASSHRSTSKSRFVLREVLKKKTVLVSKDQVICLLQEEEKEVKIIQYDMDHLGIFIKWKKIINVEQHSGANSNNTTPPRSSTLRHLFLTLQHQLLNYSAPRFVLEIQHFNIGALFLSPDITKLWAIKDEVMITMRTVDSSRELCVHGGEGVPLSALANEIEFRLKILGPHTPDSDVMLR</sequence>
<evidence type="ECO:0000313" key="3">
    <source>
        <dbReference type="Proteomes" id="UP001552299"/>
    </source>
</evidence>
<name>A0ABD0VDV8_DENTH</name>
<gene>
    <name evidence="2" type="ORF">M5K25_006908</name>
</gene>
<comment type="caution">
    <text evidence="2">The sequence shown here is derived from an EMBL/GenBank/DDBJ whole genome shotgun (WGS) entry which is preliminary data.</text>
</comment>
<dbReference type="EMBL" id="JANQDX010000006">
    <property type="protein sequence ID" value="KAL0922880.1"/>
    <property type="molecule type" value="Genomic_DNA"/>
</dbReference>
<organism evidence="2 3">
    <name type="scientific">Dendrobium thyrsiflorum</name>
    <name type="common">Pinecone-like raceme dendrobium</name>
    <name type="synonym">Orchid</name>
    <dbReference type="NCBI Taxonomy" id="117978"/>
    <lineage>
        <taxon>Eukaryota</taxon>
        <taxon>Viridiplantae</taxon>
        <taxon>Streptophyta</taxon>
        <taxon>Embryophyta</taxon>
        <taxon>Tracheophyta</taxon>
        <taxon>Spermatophyta</taxon>
        <taxon>Magnoliopsida</taxon>
        <taxon>Liliopsida</taxon>
        <taxon>Asparagales</taxon>
        <taxon>Orchidaceae</taxon>
        <taxon>Epidendroideae</taxon>
        <taxon>Malaxideae</taxon>
        <taxon>Dendrobiinae</taxon>
        <taxon>Dendrobium</taxon>
    </lineage>
</organism>
<evidence type="ECO:0000313" key="2">
    <source>
        <dbReference type="EMBL" id="KAL0922880.1"/>
    </source>
</evidence>
<keyword evidence="3" id="KW-1185">Reference proteome</keyword>
<reference evidence="2 3" key="1">
    <citation type="journal article" date="2024" name="Plant Biotechnol. J.">
        <title>Dendrobium thyrsiflorum genome and its molecular insights into genes involved in important horticultural traits.</title>
        <authorList>
            <person name="Chen B."/>
            <person name="Wang J.Y."/>
            <person name="Zheng P.J."/>
            <person name="Li K.L."/>
            <person name="Liang Y.M."/>
            <person name="Chen X.F."/>
            <person name="Zhang C."/>
            <person name="Zhao X."/>
            <person name="He X."/>
            <person name="Zhang G.Q."/>
            <person name="Liu Z.J."/>
            <person name="Xu Q."/>
        </authorList>
    </citation>
    <scope>NUCLEOTIDE SEQUENCE [LARGE SCALE GENOMIC DNA]</scope>
    <source>
        <strain evidence="2">GZMU011</strain>
    </source>
</reference>